<keyword evidence="3" id="KW-1185">Reference proteome</keyword>
<dbReference type="Pfam" id="PF00561">
    <property type="entry name" value="Abhydrolase_1"/>
    <property type="match status" value="1"/>
</dbReference>
<sequence length="540" mass="60585">MMRQPKKQPRPEPMARPSQFIQILATALKKAPVALPSEDALLLSPRNEAQSERFFFRHFAQCRLSINLYDSAGTRQINTYAPDSEMIFPAQLRMARQSVSGCAFTVIEEKLFFLYDRAEHWPDVPDHIAFFAVHLDGSHLAALSAEAPTMTLTPSEYVLLAHLLSGKDLQGAAEATGASYDTKRKQIRTVLDKFGAKTQTALLRALSLDITAAVLDEILPLKDRRPETAQIKRQFGRAVVVNHLSIGESDEIPIWEFGARRGQPVLYFHSMLSPVLFDDDMIRPLKAQNLRMLLVPRHFLSFTREAEPELRMARFSKAMAEIVDYMIDEPVLCLAESAGVPWAAHFVRHHPDHVSKLVLCGTPQLFKAVKDSASPTIFVDMSHRLRSDARVLVGLTQVYNALSRVPAFAQKGLGHMFRKSEADSACLDTLFERAHLSDWLRLIANHATLASIDEMISLQRDWHADLLATRCPMVLLHGREDPISPIEDAEAIARELPEARFEPVENAGHLVFSEAIHRVLSHLICDQFQAEAAPRYASGP</sequence>
<dbReference type="InterPro" id="IPR016032">
    <property type="entry name" value="Sig_transdc_resp-reg_C-effctor"/>
</dbReference>
<protein>
    <submittedName>
        <fullName evidence="2">Pimeloyl-ACP methyl ester carboxylesterase</fullName>
    </submittedName>
</protein>
<name>A0A1I3JXG1_9RHOB</name>
<organism evidence="2 3">
    <name type="scientific">Celeribacter neptunius</name>
    <dbReference type="NCBI Taxonomy" id="588602"/>
    <lineage>
        <taxon>Bacteria</taxon>
        <taxon>Pseudomonadati</taxon>
        <taxon>Pseudomonadota</taxon>
        <taxon>Alphaproteobacteria</taxon>
        <taxon>Rhodobacterales</taxon>
        <taxon>Roseobacteraceae</taxon>
        <taxon>Celeribacter</taxon>
    </lineage>
</organism>
<gene>
    <name evidence="2" type="ORF">SAMN04487991_0502</name>
</gene>
<dbReference type="Proteomes" id="UP000199630">
    <property type="component" value="Unassembled WGS sequence"/>
</dbReference>
<reference evidence="3" key="1">
    <citation type="submission" date="2016-10" db="EMBL/GenBank/DDBJ databases">
        <authorList>
            <person name="Varghese N."/>
            <person name="Submissions S."/>
        </authorList>
    </citation>
    <scope>NUCLEOTIDE SEQUENCE [LARGE SCALE GENOMIC DNA]</scope>
    <source>
        <strain evidence="3">DSM 26471</strain>
    </source>
</reference>
<dbReference type="SUPFAM" id="SSF46894">
    <property type="entry name" value="C-terminal effector domain of the bipartite response regulators"/>
    <property type="match status" value="1"/>
</dbReference>
<dbReference type="Gene3D" id="3.40.50.1820">
    <property type="entry name" value="alpha/beta hydrolase"/>
    <property type="match status" value="1"/>
</dbReference>
<evidence type="ECO:0000313" key="2">
    <source>
        <dbReference type="EMBL" id="SFI64947.1"/>
    </source>
</evidence>
<dbReference type="PANTHER" id="PTHR43689:SF8">
    <property type="entry name" value="ALPHA_BETA-HYDROLASES SUPERFAMILY PROTEIN"/>
    <property type="match status" value="1"/>
</dbReference>
<dbReference type="EMBL" id="FORH01000001">
    <property type="protein sequence ID" value="SFI64947.1"/>
    <property type="molecule type" value="Genomic_DNA"/>
</dbReference>
<dbReference type="InterPro" id="IPR029058">
    <property type="entry name" value="AB_hydrolase_fold"/>
</dbReference>
<dbReference type="GO" id="GO:0006355">
    <property type="term" value="P:regulation of DNA-templated transcription"/>
    <property type="evidence" value="ECO:0007669"/>
    <property type="project" value="InterPro"/>
</dbReference>
<dbReference type="PANTHER" id="PTHR43689">
    <property type="entry name" value="HYDROLASE"/>
    <property type="match status" value="1"/>
</dbReference>
<evidence type="ECO:0000313" key="3">
    <source>
        <dbReference type="Proteomes" id="UP000199630"/>
    </source>
</evidence>
<proteinExistence type="predicted"/>
<feature type="domain" description="AB hydrolase-1" evidence="1">
    <location>
        <begin position="308"/>
        <end position="514"/>
    </location>
</feature>
<dbReference type="AlphaFoldDB" id="A0A1I3JXG1"/>
<dbReference type="GO" id="GO:0003677">
    <property type="term" value="F:DNA binding"/>
    <property type="evidence" value="ECO:0007669"/>
    <property type="project" value="InterPro"/>
</dbReference>
<dbReference type="STRING" id="588602.SAMN04487991_0502"/>
<accession>A0A1I3JXG1</accession>
<dbReference type="OrthoDB" id="8107794at2"/>
<evidence type="ECO:0000259" key="1">
    <source>
        <dbReference type="Pfam" id="PF00561"/>
    </source>
</evidence>
<dbReference type="InterPro" id="IPR000073">
    <property type="entry name" value="AB_hydrolase_1"/>
</dbReference>
<dbReference type="SUPFAM" id="SSF53474">
    <property type="entry name" value="alpha/beta-Hydrolases"/>
    <property type="match status" value="1"/>
</dbReference>